<dbReference type="NCBIfam" id="TIGR00621">
    <property type="entry name" value="ssb"/>
    <property type="match status" value="1"/>
</dbReference>
<dbReference type="GO" id="GO:0006260">
    <property type="term" value="P:DNA replication"/>
    <property type="evidence" value="ECO:0007669"/>
    <property type="project" value="InterPro"/>
</dbReference>
<reference evidence="5 6" key="1">
    <citation type="submission" date="2017-01" db="EMBL/GenBank/DDBJ databases">
        <title>The cable genome- insights into the physiology and evolution of filamentous bacteria capable of sulfide oxidation via long distance electron transfer.</title>
        <authorList>
            <person name="Schreiber L."/>
            <person name="Bjerg J.T."/>
            <person name="Boggild A."/>
            <person name="Van De Vossenberg J."/>
            <person name="Meysman F."/>
            <person name="Nielsen L.P."/>
            <person name="Schramm A."/>
            <person name="Kjeldsen K.U."/>
        </authorList>
    </citation>
    <scope>NUCLEOTIDE SEQUENCE [LARGE SCALE GENOMIC DNA]</scope>
    <source>
        <strain evidence="5">A1</strain>
    </source>
</reference>
<dbReference type="Gene3D" id="2.40.50.140">
    <property type="entry name" value="Nucleic acid-binding proteins"/>
    <property type="match status" value="1"/>
</dbReference>
<proteinExistence type="inferred from homology"/>
<feature type="region of interest" description="Disordered" evidence="4">
    <location>
        <begin position="103"/>
        <end position="152"/>
    </location>
</feature>
<comment type="caution">
    <text evidence="5">The sequence shown here is derived from an EMBL/GenBank/DDBJ whole genome shotgun (WGS) entry which is preliminary data.</text>
</comment>
<dbReference type="CDD" id="cd04496">
    <property type="entry name" value="SSB_OBF"/>
    <property type="match status" value="1"/>
</dbReference>
<dbReference type="GO" id="GO:0003697">
    <property type="term" value="F:single-stranded DNA binding"/>
    <property type="evidence" value="ECO:0007669"/>
    <property type="project" value="UniProtKB-UniRule"/>
</dbReference>
<dbReference type="HAMAP" id="MF_00984">
    <property type="entry name" value="SSB"/>
    <property type="match status" value="1"/>
</dbReference>
<dbReference type="AlphaFoldDB" id="A0A444J6W6"/>
<dbReference type="EMBL" id="MTKP01000105">
    <property type="protein sequence ID" value="RWX48844.1"/>
    <property type="molecule type" value="Genomic_DNA"/>
</dbReference>
<dbReference type="SUPFAM" id="SSF50249">
    <property type="entry name" value="Nucleic acid-binding proteins"/>
    <property type="match status" value="1"/>
</dbReference>
<organism evidence="5 6">
    <name type="scientific">Candidatus Electrothrix communis</name>
    <dbReference type="NCBI Taxonomy" id="1859133"/>
    <lineage>
        <taxon>Bacteria</taxon>
        <taxon>Pseudomonadati</taxon>
        <taxon>Thermodesulfobacteriota</taxon>
        <taxon>Desulfobulbia</taxon>
        <taxon>Desulfobulbales</taxon>
        <taxon>Desulfobulbaceae</taxon>
        <taxon>Candidatus Electrothrix</taxon>
    </lineage>
</organism>
<dbReference type="Pfam" id="PF00436">
    <property type="entry name" value="SSB"/>
    <property type="match status" value="1"/>
</dbReference>
<name>A0A444J6W6_9BACT</name>
<evidence type="ECO:0000313" key="5">
    <source>
        <dbReference type="EMBL" id="RWX48844.1"/>
    </source>
</evidence>
<dbReference type="InterPro" id="IPR000424">
    <property type="entry name" value="Primosome_PriB/ssb"/>
</dbReference>
<dbReference type="GO" id="GO:0009295">
    <property type="term" value="C:nucleoid"/>
    <property type="evidence" value="ECO:0007669"/>
    <property type="project" value="TreeGrafter"/>
</dbReference>
<accession>A0A444J6W6</accession>
<evidence type="ECO:0000256" key="2">
    <source>
        <dbReference type="HAMAP-Rule" id="MF_00984"/>
    </source>
</evidence>
<keyword evidence="1 2" id="KW-0238">DNA-binding</keyword>
<evidence type="ECO:0000313" key="6">
    <source>
        <dbReference type="Proteomes" id="UP000288086"/>
    </source>
</evidence>
<comment type="caution">
    <text evidence="2">Lacks conserved residue(s) required for the propagation of feature annotation.</text>
</comment>
<comment type="subunit">
    <text evidence="2">Homotetramer.</text>
</comment>
<keyword evidence="6" id="KW-1185">Reference proteome</keyword>
<dbReference type="PANTHER" id="PTHR10302">
    <property type="entry name" value="SINGLE-STRANDED DNA-BINDING PROTEIN"/>
    <property type="match status" value="1"/>
</dbReference>
<evidence type="ECO:0000256" key="3">
    <source>
        <dbReference type="RuleBase" id="RU000524"/>
    </source>
</evidence>
<gene>
    <name evidence="5" type="ORF">VT98_11052</name>
</gene>
<feature type="compositionally biased region" description="Gly residues" evidence="4">
    <location>
        <begin position="140"/>
        <end position="152"/>
    </location>
</feature>
<sequence length="152" mass="16560">MINKVILIGNLGADPEQRFTQAGVAMSTFNVATSERWKGQDGQMQEQTEWHRIIAWRQLAEICNEYLHKGSRVYIEGKLQTRKWQDQNGNDRYTTEIVAREMKMLSPRGESGGSGGSGGDYDPGPEPPSGGGYDDFAGGSQTGGGTGSDVPF</sequence>
<evidence type="ECO:0000256" key="4">
    <source>
        <dbReference type="SAM" id="MobiDB-lite"/>
    </source>
</evidence>
<dbReference type="PANTHER" id="PTHR10302:SF27">
    <property type="entry name" value="SINGLE-STRANDED DNA-BINDING PROTEIN"/>
    <property type="match status" value="1"/>
</dbReference>
<protein>
    <recommendedName>
        <fullName evidence="2 3">Single-stranded DNA-binding protein</fullName>
        <shortName evidence="2">SSB</shortName>
    </recommendedName>
</protein>
<dbReference type="InterPro" id="IPR012340">
    <property type="entry name" value="NA-bd_OB-fold"/>
</dbReference>
<dbReference type="InterPro" id="IPR011344">
    <property type="entry name" value="ssDNA-bd"/>
</dbReference>
<feature type="compositionally biased region" description="Gly residues" evidence="4">
    <location>
        <begin position="110"/>
        <end position="121"/>
    </location>
</feature>
<evidence type="ECO:0000256" key="1">
    <source>
        <dbReference type="ARBA" id="ARBA00023125"/>
    </source>
</evidence>
<dbReference type="Proteomes" id="UP000288086">
    <property type="component" value="Unassembled WGS sequence"/>
</dbReference>
<dbReference type="PROSITE" id="PS50935">
    <property type="entry name" value="SSB"/>
    <property type="match status" value="1"/>
</dbReference>